<name>A0A9N8VKD2_9GLOM</name>
<organism evidence="1 2">
    <name type="scientific">Funneliformis caledonium</name>
    <dbReference type="NCBI Taxonomy" id="1117310"/>
    <lineage>
        <taxon>Eukaryota</taxon>
        <taxon>Fungi</taxon>
        <taxon>Fungi incertae sedis</taxon>
        <taxon>Mucoromycota</taxon>
        <taxon>Glomeromycotina</taxon>
        <taxon>Glomeromycetes</taxon>
        <taxon>Glomerales</taxon>
        <taxon>Glomeraceae</taxon>
        <taxon>Funneliformis</taxon>
    </lineage>
</organism>
<dbReference type="AlphaFoldDB" id="A0A9N8VKD2"/>
<keyword evidence="2" id="KW-1185">Reference proteome</keyword>
<protein>
    <submittedName>
        <fullName evidence="1">12395_t:CDS:1</fullName>
    </submittedName>
</protein>
<dbReference type="OrthoDB" id="10330873at2759"/>
<gene>
    <name evidence="1" type="ORF">FCALED_LOCUS1365</name>
</gene>
<comment type="caution">
    <text evidence="1">The sequence shown here is derived from an EMBL/GenBank/DDBJ whole genome shotgun (WGS) entry which is preliminary data.</text>
</comment>
<dbReference type="Proteomes" id="UP000789570">
    <property type="component" value="Unassembled WGS sequence"/>
</dbReference>
<sequence length="136" mass="16265">MSIEQVQDQESQRFMVLSTARICIEQRQMAIKESGDNDKENENCPKKFERSPDIVVHPESSIAQECRKRSEYKKLFLYFDIYAEEIRNKHLEKNTFIPLENMPKEDQLKRQFKARNQQDRLLSYNSFEIVNLMGEN</sequence>
<proteinExistence type="predicted"/>
<reference evidence="1" key="1">
    <citation type="submission" date="2021-06" db="EMBL/GenBank/DDBJ databases">
        <authorList>
            <person name="Kallberg Y."/>
            <person name="Tangrot J."/>
            <person name="Rosling A."/>
        </authorList>
    </citation>
    <scope>NUCLEOTIDE SEQUENCE</scope>
    <source>
        <strain evidence="1">UK204</strain>
    </source>
</reference>
<evidence type="ECO:0000313" key="1">
    <source>
        <dbReference type="EMBL" id="CAG8453463.1"/>
    </source>
</evidence>
<accession>A0A9N8VKD2</accession>
<evidence type="ECO:0000313" key="2">
    <source>
        <dbReference type="Proteomes" id="UP000789570"/>
    </source>
</evidence>
<dbReference type="EMBL" id="CAJVPQ010000171">
    <property type="protein sequence ID" value="CAG8453463.1"/>
    <property type="molecule type" value="Genomic_DNA"/>
</dbReference>